<keyword evidence="9" id="KW-1185">Reference proteome</keyword>
<dbReference type="GeneID" id="111243330"/>
<feature type="compositionally biased region" description="Basic and acidic residues" evidence="6">
    <location>
        <begin position="42"/>
        <end position="53"/>
    </location>
</feature>
<evidence type="ECO:0000313" key="9">
    <source>
        <dbReference type="Proteomes" id="UP000594260"/>
    </source>
</evidence>
<evidence type="ECO:0000256" key="4">
    <source>
        <dbReference type="ARBA" id="ARBA00022884"/>
    </source>
</evidence>
<dbReference type="Proteomes" id="UP000594260">
    <property type="component" value="Unplaced"/>
</dbReference>
<dbReference type="OrthoDB" id="668540at2759"/>
<feature type="compositionally biased region" description="Basic residues" evidence="6">
    <location>
        <begin position="232"/>
        <end position="241"/>
    </location>
</feature>
<feature type="region of interest" description="Disordered" evidence="6">
    <location>
        <begin position="77"/>
        <end position="129"/>
    </location>
</feature>
<feature type="repeat" description="Pumilio" evidence="5">
    <location>
        <begin position="755"/>
        <end position="790"/>
    </location>
</feature>
<evidence type="ECO:0000313" key="8">
    <source>
        <dbReference type="EnsemblMetazoa" id="XP_022644427"/>
    </source>
</evidence>
<feature type="compositionally biased region" description="Low complexity" evidence="6">
    <location>
        <begin position="307"/>
        <end position="320"/>
    </location>
</feature>
<feature type="repeat" description="Pumilio" evidence="5">
    <location>
        <begin position="683"/>
        <end position="718"/>
    </location>
</feature>
<dbReference type="EnsemblMetazoa" id="XM_022788692">
    <property type="protein sequence ID" value="XP_022644427"/>
    <property type="gene ID" value="LOC111243330"/>
</dbReference>
<keyword evidence="2" id="KW-0963">Cytoplasm</keyword>
<dbReference type="SUPFAM" id="SSF48371">
    <property type="entry name" value="ARM repeat"/>
    <property type="match status" value="1"/>
</dbReference>
<feature type="repeat" description="Pumilio" evidence="5">
    <location>
        <begin position="827"/>
        <end position="862"/>
    </location>
</feature>
<dbReference type="Pfam" id="PF00806">
    <property type="entry name" value="PUF"/>
    <property type="match status" value="8"/>
</dbReference>
<feature type="repeat" description="Pumilio" evidence="5">
    <location>
        <begin position="791"/>
        <end position="826"/>
    </location>
</feature>
<evidence type="ECO:0000256" key="1">
    <source>
        <dbReference type="ARBA" id="ARBA00004496"/>
    </source>
</evidence>
<dbReference type="PANTHER" id="PTHR12537">
    <property type="entry name" value="RNA BINDING PROTEIN PUMILIO-RELATED"/>
    <property type="match status" value="1"/>
</dbReference>
<dbReference type="GO" id="GO:0010608">
    <property type="term" value="P:post-transcriptional regulation of gene expression"/>
    <property type="evidence" value="ECO:0007669"/>
    <property type="project" value="TreeGrafter"/>
</dbReference>
<feature type="compositionally biased region" description="Pro residues" evidence="6">
    <location>
        <begin position="452"/>
        <end position="461"/>
    </location>
</feature>
<dbReference type="FunFam" id="1.25.10.10:FF:000004">
    <property type="entry name" value="Pumilio homolog 1 isoform 2"/>
    <property type="match status" value="1"/>
</dbReference>
<dbReference type="RefSeq" id="XP_022644427.1">
    <property type="nucleotide sequence ID" value="XM_022788692.1"/>
</dbReference>
<keyword evidence="3" id="KW-0677">Repeat</keyword>
<feature type="repeat" description="Pumilio" evidence="5">
    <location>
        <begin position="863"/>
        <end position="901"/>
    </location>
</feature>
<evidence type="ECO:0000256" key="6">
    <source>
        <dbReference type="SAM" id="MobiDB-lite"/>
    </source>
</evidence>
<dbReference type="InterPro" id="IPR001313">
    <property type="entry name" value="Pumilio_RNA-bd_rpt"/>
</dbReference>
<feature type="compositionally biased region" description="Polar residues" evidence="6">
    <location>
        <begin position="110"/>
        <end position="124"/>
    </location>
</feature>
<feature type="repeat" description="Pumilio" evidence="5">
    <location>
        <begin position="719"/>
        <end position="754"/>
    </location>
</feature>
<feature type="region of interest" description="Disordered" evidence="6">
    <location>
        <begin position="490"/>
        <end position="510"/>
    </location>
</feature>
<dbReference type="InterPro" id="IPR033133">
    <property type="entry name" value="PUM-HD"/>
</dbReference>
<dbReference type="PROSITE" id="PS50303">
    <property type="entry name" value="PUM_HD"/>
    <property type="match status" value="1"/>
</dbReference>
<protein>
    <recommendedName>
        <fullName evidence="7">PUM-HD domain-containing protein</fullName>
    </recommendedName>
</protein>
<dbReference type="SMART" id="SM00025">
    <property type="entry name" value="Pumilio"/>
    <property type="match status" value="8"/>
</dbReference>
<dbReference type="PROSITE" id="PS50302">
    <property type="entry name" value="PUM"/>
    <property type="match status" value="8"/>
</dbReference>
<sequence length="952" mass="102030">MPVFPEDDGVGGLAGPELPAALNLNLDNRNNELAFGSPDVSPHCRDMSGRRECGGGGGGGGGVGVSLETQLESLSLTSSTWNTAPSTPLHPGSGHTGHHGVAPLAVPNALPSSHPNASGNQQDSLGDPGLGVKMAEYVLGEWVANSNGSQISTTAAMPSNTATSHDSELSNSSGSSSGGGGISRSNSLNSSGCSPSSSGCSTAVPSEQGVVVHLESHNNAHIGHPHSLTNSAHHHHHHHYNHQQQQLFHHHSSNHHHDFVTMNNSGGGASSSSDLSPTHPPQPPSSYHHHQQQQQQQQHQQLHHHGVVAAAAAAAAAVVATSHRPSHPHHQASAIDNNSSSPSSCTSPSISSVASPSTPLSLSGSGSALVQLASTPGGSKDYYRTPPKDCPLSLQTDEFSLASAIQQAANQCAVANGQTSQHSNYLYGEGHPNGRQGTATPVGGQSMTHTPQGPPGPPGPPGGAGQQGTGPMQNAYIANILSNYFATMTPPPPHPHGPPHHANGMHTPPYSMYPPPHGNYLPPPPDSPMRFGWAPPSTMPQQQNNFYDMRSRGPGMSPGMAGAGGMGGVSGWPSPGSRLTSPKVSVTKKKNETKLIKEFKSNRYPDLELRDLCGHVIEFAQDQQGSRFIQHKLESATPTEKQMIFNEIFTWVYSLMTHEFGNYVVQKLFDFGSEEQKLALAGKMTGHIVNLTMHIYGCRVMQKALVSLPPEIRKKLIDELRGHVVHCANDENGNHVMQKCFETIEPGYLQFIVDECIGKVRQLCSHSYACRVIQRLLEYCKFEQSIPILQEIHGNTLDLAQDQYGNYVIQYILQHGLPKDKSAIIQAIRGNVVALSCHKYASNVMEKCVTHGSSLERTVLMEEVCATKDGIFKMMKDPFANYVVQRMVEVADAHYSKLLVQKIALNKEQLQKSTSGKHALAKLEKYLYKYLSGNQTGSPPHSHHPQQPQPAQ</sequence>
<proteinExistence type="predicted"/>
<feature type="compositionally biased region" description="Polar residues" evidence="6">
    <location>
        <begin position="151"/>
        <end position="164"/>
    </location>
</feature>
<feature type="region of interest" description="Disordered" evidence="6">
    <location>
        <begin position="34"/>
        <end position="65"/>
    </location>
</feature>
<feature type="region of interest" description="Disordered" evidence="6">
    <location>
        <begin position="151"/>
        <end position="204"/>
    </location>
</feature>
<name>A0A7M7J114_VARDE</name>
<feature type="region of interest" description="Disordered" evidence="6">
    <location>
        <begin position="220"/>
        <end position="365"/>
    </location>
</feature>
<dbReference type="InParanoid" id="A0A7M7J114"/>
<dbReference type="AlphaFoldDB" id="A0A7M7J114"/>
<feature type="repeat" description="Pumilio" evidence="5">
    <location>
        <begin position="647"/>
        <end position="682"/>
    </location>
</feature>
<feature type="compositionally biased region" description="Polar residues" evidence="6">
    <location>
        <begin position="435"/>
        <end position="450"/>
    </location>
</feature>
<feature type="domain" description="PUM-HD" evidence="7">
    <location>
        <begin position="591"/>
        <end position="927"/>
    </location>
</feature>
<feature type="compositionally biased region" description="Gly residues" evidence="6">
    <location>
        <begin position="54"/>
        <end position="64"/>
    </location>
</feature>
<evidence type="ECO:0000259" key="7">
    <source>
        <dbReference type="PROSITE" id="PS50303"/>
    </source>
</evidence>
<keyword evidence="4" id="KW-0694">RNA-binding</keyword>
<evidence type="ECO:0000256" key="2">
    <source>
        <dbReference type="ARBA" id="ARBA00022490"/>
    </source>
</evidence>
<feature type="compositionally biased region" description="Low complexity" evidence="6">
    <location>
        <begin position="333"/>
        <end position="365"/>
    </location>
</feature>
<accession>A0A7M7J114</accession>
<dbReference type="CDD" id="cd07920">
    <property type="entry name" value="Pumilio"/>
    <property type="match status" value="1"/>
</dbReference>
<organism evidence="8 9">
    <name type="scientific">Varroa destructor</name>
    <name type="common">Honeybee mite</name>
    <dbReference type="NCBI Taxonomy" id="109461"/>
    <lineage>
        <taxon>Eukaryota</taxon>
        <taxon>Metazoa</taxon>
        <taxon>Ecdysozoa</taxon>
        <taxon>Arthropoda</taxon>
        <taxon>Chelicerata</taxon>
        <taxon>Arachnida</taxon>
        <taxon>Acari</taxon>
        <taxon>Parasitiformes</taxon>
        <taxon>Mesostigmata</taxon>
        <taxon>Gamasina</taxon>
        <taxon>Dermanyssoidea</taxon>
        <taxon>Varroidae</taxon>
        <taxon>Varroa</taxon>
    </lineage>
</organism>
<feature type="region of interest" description="Disordered" evidence="6">
    <location>
        <begin position="423"/>
        <end position="471"/>
    </location>
</feature>
<feature type="repeat" description="Pumilio" evidence="5">
    <location>
        <begin position="608"/>
        <end position="646"/>
    </location>
</feature>
<dbReference type="InterPro" id="IPR011989">
    <property type="entry name" value="ARM-like"/>
</dbReference>
<dbReference type="GO" id="GO:0003730">
    <property type="term" value="F:mRNA 3'-UTR binding"/>
    <property type="evidence" value="ECO:0007669"/>
    <property type="project" value="TreeGrafter"/>
</dbReference>
<dbReference type="GO" id="GO:0005737">
    <property type="term" value="C:cytoplasm"/>
    <property type="evidence" value="ECO:0007669"/>
    <property type="project" value="UniProtKB-SubCell"/>
</dbReference>
<dbReference type="KEGG" id="vde:111243330"/>
<evidence type="ECO:0000256" key="5">
    <source>
        <dbReference type="PROSITE-ProRule" id="PRU00317"/>
    </source>
</evidence>
<dbReference type="PANTHER" id="PTHR12537:SF12">
    <property type="entry name" value="MATERNAL PROTEIN PUMILIO"/>
    <property type="match status" value="1"/>
</dbReference>
<comment type="subcellular location">
    <subcellularLocation>
        <location evidence="1">Cytoplasm</location>
    </subcellularLocation>
</comment>
<evidence type="ECO:0000256" key="3">
    <source>
        <dbReference type="ARBA" id="ARBA00022737"/>
    </source>
</evidence>
<reference evidence="8" key="1">
    <citation type="submission" date="2021-01" db="UniProtKB">
        <authorList>
            <consortium name="EnsemblMetazoa"/>
        </authorList>
    </citation>
    <scope>IDENTIFICATION</scope>
</reference>
<dbReference type="Gene3D" id="1.25.10.10">
    <property type="entry name" value="Leucine-rich Repeat Variant"/>
    <property type="match status" value="1"/>
</dbReference>
<feature type="compositionally biased region" description="Low complexity" evidence="6">
    <location>
        <begin position="183"/>
        <end position="201"/>
    </location>
</feature>
<dbReference type="InterPro" id="IPR033712">
    <property type="entry name" value="Pumilio_RNA-bd"/>
</dbReference>
<dbReference type="InterPro" id="IPR016024">
    <property type="entry name" value="ARM-type_fold"/>
</dbReference>